<feature type="region of interest" description="Disordered" evidence="1">
    <location>
        <begin position="100"/>
        <end position="128"/>
    </location>
</feature>
<name>A0A967B0N0_9MICO</name>
<evidence type="ECO:0000256" key="1">
    <source>
        <dbReference type="SAM" id="MobiDB-lite"/>
    </source>
</evidence>
<sequence length="128" mass="13329">MTDAGPDPASVLRGIAESLSAQVRPLERCRATVSGVAAATITHLPADHVDQAARVAAGLDLGLATLTDSVRQVADVLTRYAGDPDPSDADRDDFLMAMDGDYATPQRAPHDGAPRAVRGSVIELPRGD</sequence>
<reference evidence="2" key="1">
    <citation type="submission" date="2020-03" db="EMBL/GenBank/DDBJ databases">
        <title>Draft sequencing of Calidifontibacter sp. DB0510.</title>
        <authorList>
            <person name="Kim D.-U."/>
        </authorList>
    </citation>
    <scope>NUCLEOTIDE SEQUENCE</scope>
    <source>
        <strain evidence="2">DB0510</strain>
    </source>
</reference>
<dbReference type="RefSeq" id="WP_166197277.1">
    <property type="nucleotide sequence ID" value="NZ_JAAOIV010000009.1"/>
</dbReference>
<proteinExistence type="predicted"/>
<keyword evidence="3" id="KW-1185">Reference proteome</keyword>
<dbReference type="EMBL" id="JAAOIV010000009">
    <property type="protein sequence ID" value="NHN56609.1"/>
    <property type="molecule type" value="Genomic_DNA"/>
</dbReference>
<gene>
    <name evidence="2" type="ORF">G9U51_12545</name>
</gene>
<evidence type="ECO:0000313" key="3">
    <source>
        <dbReference type="Proteomes" id="UP000744769"/>
    </source>
</evidence>
<accession>A0A967B0N0</accession>
<dbReference type="AlphaFoldDB" id="A0A967B0N0"/>
<protein>
    <submittedName>
        <fullName evidence="2">Uncharacterized protein</fullName>
    </submittedName>
</protein>
<comment type="caution">
    <text evidence="2">The sequence shown here is derived from an EMBL/GenBank/DDBJ whole genome shotgun (WGS) entry which is preliminary data.</text>
</comment>
<organism evidence="2 3">
    <name type="scientific">Metallococcus carri</name>
    <dbReference type="NCBI Taxonomy" id="1656884"/>
    <lineage>
        <taxon>Bacteria</taxon>
        <taxon>Bacillati</taxon>
        <taxon>Actinomycetota</taxon>
        <taxon>Actinomycetes</taxon>
        <taxon>Micrococcales</taxon>
        <taxon>Dermacoccaceae</taxon>
        <taxon>Metallococcus</taxon>
    </lineage>
</organism>
<evidence type="ECO:0000313" key="2">
    <source>
        <dbReference type="EMBL" id="NHN56609.1"/>
    </source>
</evidence>
<dbReference type="Proteomes" id="UP000744769">
    <property type="component" value="Unassembled WGS sequence"/>
</dbReference>